<evidence type="ECO:0000313" key="4">
    <source>
        <dbReference type="Proteomes" id="UP001521150"/>
    </source>
</evidence>
<feature type="transmembrane region" description="Helical" evidence="2">
    <location>
        <begin position="12"/>
        <end position="30"/>
    </location>
</feature>
<protein>
    <recommendedName>
        <fullName evidence="5">Mce-associated membrane protein</fullName>
    </recommendedName>
</protein>
<comment type="caution">
    <text evidence="3">The sequence shown here is derived from an EMBL/GenBank/DDBJ whole genome shotgun (WGS) entry which is preliminary data.</text>
</comment>
<gene>
    <name evidence="3" type="ORF">LWC34_55080</name>
</gene>
<reference evidence="3 4" key="1">
    <citation type="submission" date="2021-12" db="EMBL/GenBank/DDBJ databases">
        <title>Genome sequence of Kibdelosporangium philippinense ATCC 49844.</title>
        <authorList>
            <person name="Fedorov E.A."/>
            <person name="Omeragic M."/>
            <person name="Shalygina K.F."/>
            <person name="Maclea K.S."/>
        </authorList>
    </citation>
    <scope>NUCLEOTIDE SEQUENCE [LARGE SCALE GENOMIC DNA]</scope>
    <source>
        <strain evidence="3 4">ATCC 49844</strain>
    </source>
</reference>
<evidence type="ECO:0000313" key="3">
    <source>
        <dbReference type="EMBL" id="MCE7011880.1"/>
    </source>
</evidence>
<feature type="region of interest" description="Disordered" evidence="1">
    <location>
        <begin position="42"/>
        <end position="63"/>
    </location>
</feature>
<evidence type="ECO:0000256" key="1">
    <source>
        <dbReference type="SAM" id="MobiDB-lite"/>
    </source>
</evidence>
<proteinExistence type="predicted"/>
<dbReference type="RefSeq" id="WP_233734674.1">
    <property type="nucleotide sequence ID" value="NZ_JAJVCN010000005.1"/>
</dbReference>
<sequence length="202" mass="22358">MQAVKGQRGPRIWVVALAVAVVAAAAGYAAREIYRQPPTRTTVQEIPAPPNTSVQAEDQPGDGQVKALQDVVDHPLANAIWPMLQTHFDSINSRDYDKWRTTVTKARAAGFERAAWQSDYKTTKDGTIVMHRIDTAPDRKLRVLLSFTSTQAIEDAPLELPEGCIIWHIVLPLTKEDNKWKIDVGTEGASPRHEKCPAQTGQ</sequence>
<dbReference type="EMBL" id="JAJVCN010000005">
    <property type="protein sequence ID" value="MCE7011880.1"/>
    <property type="molecule type" value="Genomic_DNA"/>
</dbReference>
<evidence type="ECO:0000256" key="2">
    <source>
        <dbReference type="SAM" id="Phobius"/>
    </source>
</evidence>
<keyword evidence="2" id="KW-0472">Membrane</keyword>
<keyword evidence="2" id="KW-0812">Transmembrane</keyword>
<keyword evidence="2" id="KW-1133">Transmembrane helix</keyword>
<name>A0ABS8ZVY1_9PSEU</name>
<dbReference type="Proteomes" id="UP001521150">
    <property type="component" value="Unassembled WGS sequence"/>
</dbReference>
<evidence type="ECO:0008006" key="5">
    <source>
        <dbReference type="Google" id="ProtNLM"/>
    </source>
</evidence>
<keyword evidence="4" id="KW-1185">Reference proteome</keyword>
<accession>A0ABS8ZVY1</accession>
<organism evidence="3 4">
    <name type="scientific">Kibdelosporangium philippinense</name>
    <dbReference type="NCBI Taxonomy" id="211113"/>
    <lineage>
        <taxon>Bacteria</taxon>
        <taxon>Bacillati</taxon>
        <taxon>Actinomycetota</taxon>
        <taxon>Actinomycetes</taxon>
        <taxon>Pseudonocardiales</taxon>
        <taxon>Pseudonocardiaceae</taxon>
        <taxon>Kibdelosporangium</taxon>
    </lineage>
</organism>